<dbReference type="PATRIC" id="fig|1291734.4.peg.264"/>
<proteinExistence type="predicted"/>
<sequence length="284" mass="31024">MHYELLNTLAPTAAIFPVVQARAQAVHATLITLAATPNYGGLLQQVGLPGVNLLDRATGREYHADQYRFFNRVRVPSLAKIDMNENGSISVLHQGADIGREYLFPNTRRAAQDVRFTNPDGSLDYIEEYASDGSVFSNLFYTKGDMQEMAFFNADEQVVVRYFLYQGAVNLITLEDPQTHAVTARYDTLNAFLAAQLAALVTPQDTVTINYLGIELSVLVGSQSHNRLVLSEPPLTDDGAVRGNLAAVLTDTIDYVQEVVMSPAAAATLKNAGMPMTKVTVHAE</sequence>
<dbReference type="EMBL" id="AZDJ01000030">
    <property type="protein sequence ID" value="KRK71071.1"/>
    <property type="molecule type" value="Genomic_DNA"/>
</dbReference>
<protein>
    <submittedName>
        <fullName evidence="1">Uncharacterized protein</fullName>
    </submittedName>
</protein>
<dbReference type="OrthoDB" id="2248484at2"/>
<comment type="caution">
    <text evidence="1">The sequence shown here is derived from an EMBL/GenBank/DDBJ whole genome shotgun (WGS) entry which is preliminary data.</text>
</comment>
<name>A0A0R1JIF3_9LACO</name>
<keyword evidence="2" id="KW-1185">Reference proteome</keyword>
<dbReference type="STRING" id="1291734.FD02_GL000256"/>
<dbReference type="Proteomes" id="UP000051804">
    <property type="component" value="Unassembled WGS sequence"/>
</dbReference>
<dbReference type="AlphaFoldDB" id="A0A0R1JIF3"/>
<accession>A0A0R1JIF3</accession>
<dbReference type="RefSeq" id="WP_056951777.1">
    <property type="nucleotide sequence ID" value="NZ_AZDJ01000030.1"/>
</dbReference>
<evidence type="ECO:0000313" key="1">
    <source>
        <dbReference type="EMBL" id="KRK71071.1"/>
    </source>
</evidence>
<evidence type="ECO:0000313" key="2">
    <source>
        <dbReference type="Proteomes" id="UP000051804"/>
    </source>
</evidence>
<reference evidence="1 2" key="1">
    <citation type="journal article" date="2015" name="Genome Announc.">
        <title>Expanding the biotechnology potential of lactobacilli through comparative genomics of 213 strains and associated genera.</title>
        <authorList>
            <person name="Sun Z."/>
            <person name="Harris H.M."/>
            <person name="McCann A."/>
            <person name="Guo C."/>
            <person name="Argimon S."/>
            <person name="Zhang W."/>
            <person name="Yang X."/>
            <person name="Jeffery I.B."/>
            <person name="Cooney J.C."/>
            <person name="Kagawa T.F."/>
            <person name="Liu W."/>
            <person name="Song Y."/>
            <person name="Salvetti E."/>
            <person name="Wrobel A."/>
            <person name="Rasinkangas P."/>
            <person name="Parkhill J."/>
            <person name="Rea M.C."/>
            <person name="O'Sullivan O."/>
            <person name="Ritari J."/>
            <person name="Douillard F.P."/>
            <person name="Paul Ross R."/>
            <person name="Yang R."/>
            <person name="Briner A.E."/>
            <person name="Felis G.E."/>
            <person name="de Vos W.M."/>
            <person name="Barrangou R."/>
            <person name="Klaenhammer T.R."/>
            <person name="Caufield P.W."/>
            <person name="Cui Y."/>
            <person name="Zhang H."/>
            <person name="O'Toole P.W."/>
        </authorList>
    </citation>
    <scope>NUCLEOTIDE SEQUENCE [LARGE SCALE GENOMIC DNA]</scope>
    <source>
        <strain evidence="1 2">JCM 17158</strain>
    </source>
</reference>
<organism evidence="1 2">
    <name type="scientific">Lacticaseibacillus nasuensis JCM 17158</name>
    <dbReference type="NCBI Taxonomy" id="1291734"/>
    <lineage>
        <taxon>Bacteria</taxon>
        <taxon>Bacillati</taxon>
        <taxon>Bacillota</taxon>
        <taxon>Bacilli</taxon>
        <taxon>Lactobacillales</taxon>
        <taxon>Lactobacillaceae</taxon>
        <taxon>Lacticaseibacillus</taxon>
    </lineage>
</organism>
<gene>
    <name evidence="1" type="ORF">FD02_GL000256</name>
</gene>